<protein>
    <submittedName>
        <fullName evidence="1">Uncharacterized protein</fullName>
    </submittedName>
</protein>
<accession>A0A9P6GSF3</accession>
<dbReference type="EMBL" id="WJXW01000001">
    <property type="protein sequence ID" value="KAF9740673.1"/>
    <property type="molecule type" value="Genomic_DNA"/>
</dbReference>
<proteinExistence type="predicted"/>
<sequence>MLLVLAHKAVASEQIRPFINQLPEYSLMADCAEPHVSKIVRDMDNGCGDGSQTTSYNCFCHPSSSYFSTLIGSKSRESLQDR</sequence>
<name>A0A9P6GSF3_9PLEO</name>
<dbReference type="OrthoDB" id="3794517at2759"/>
<gene>
    <name evidence="1" type="ORF">PMIN01_00212</name>
</gene>
<reference evidence="1" key="1">
    <citation type="journal article" date="2020" name="Mol. Plant Microbe Interact.">
        <title>Genome Sequence of the Biocontrol Agent Coniothyrium minitans strain Conio (IMI 134523).</title>
        <authorList>
            <person name="Patel D."/>
            <person name="Shittu T.A."/>
            <person name="Baroncelli R."/>
            <person name="Muthumeenakshi S."/>
            <person name="Osborne T.H."/>
            <person name="Janganan T.K."/>
            <person name="Sreenivasaprasad S."/>
        </authorList>
    </citation>
    <scope>NUCLEOTIDE SEQUENCE</scope>
    <source>
        <strain evidence="1">Conio</strain>
    </source>
</reference>
<evidence type="ECO:0000313" key="1">
    <source>
        <dbReference type="EMBL" id="KAF9740673.1"/>
    </source>
</evidence>
<dbReference type="Proteomes" id="UP000756921">
    <property type="component" value="Unassembled WGS sequence"/>
</dbReference>
<dbReference type="AlphaFoldDB" id="A0A9P6GSF3"/>
<evidence type="ECO:0000313" key="2">
    <source>
        <dbReference type="Proteomes" id="UP000756921"/>
    </source>
</evidence>
<organism evidence="1 2">
    <name type="scientific">Paraphaeosphaeria minitans</name>
    <dbReference type="NCBI Taxonomy" id="565426"/>
    <lineage>
        <taxon>Eukaryota</taxon>
        <taxon>Fungi</taxon>
        <taxon>Dikarya</taxon>
        <taxon>Ascomycota</taxon>
        <taxon>Pezizomycotina</taxon>
        <taxon>Dothideomycetes</taxon>
        <taxon>Pleosporomycetidae</taxon>
        <taxon>Pleosporales</taxon>
        <taxon>Massarineae</taxon>
        <taxon>Didymosphaeriaceae</taxon>
        <taxon>Paraphaeosphaeria</taxon>
    </lineage>
</organism>
<comment type="caution">
    <text evidence="1">The sequence shown here is derived from an EMBL/GenBank/DDBJ whole genome shotgun (WGS) entry which is preliminary data.</text>
</comment>
<keyword evidence="2" id="KW-1185">Reference proteome</keyword>